<evidence type="ECO:0000256" key="5">
    <source>
        <dbReference type="ARBA" id="ARBA00023313"/>
    </source>
</evidence>
<dbReference type="OrthoDB" id="9362862at2759"/>
<comment type="caution">
    <text evidence="8">The sequence shown here is derived from an EMBL/GenBank/DDBJ whole genome shotgun (WGS) entry which is preliminary data.</text>
</comment>
<dbReference type="AlphaFoldDB" id="A0A851P039"/>
<sequence length="106" mass="12112">MVQYRALVIALILLISTTVPEVHSKSIFERDRRDWQAIPDAVANYIFEAVNKVSPKAAQLLVDFSHTSVVTGTRSFLSREITRLSILAEHLIEKIRNMWNTKVLGY</sequence>
<proteinExistence type="inferred from homology"/>
<dbReference type="EMBL" id="WBMW01004677">
    <property type="protein sequence ID" value="NXC47881.1"/>
    <property type="molecule type" value="Genomic_DNA"/>
</dbReference>
<organism evidence="8 9">
    <name type="scientific">Penelope pileata</name>
    <dbReference type="NCBI Taxonomy" id="1118817"/>
    <lineage>
        <taxon>Eukaryota</taxon>
        <taxon>Metazoa</taxon>
        <taxon>Chordata</taxon>
        <taxon>Craniata</taxon>
        <taxon>Vertebrata</taxon>
        <taxon>Euteleostomi</taxon>
        <taxon>Archelosauria</taxon>
        <taxon>Archosauria</taxon>
        <taxon>Dinosauria</taxon>
        <taxon>Saurischia</taxon>
        <taxon>Theropoda</taxon>
        <taxon>Coelurosauria</taxon>
        <taxon>Aves</taxon>
        <taxon>Neognathae</taxon>
        <taxon>Galloanserae</taxon>
        <taxon>Galliformes</taxon>
        <taxon>Cracidae</taxon>
        <taxon>Penelope</taxon>
    </lineage>
</organism>
<keyword evidence="5" id="KW-0850">VLDL</keyword>
<evidence type="ECO:0000256" key="4">
    <source>
        <dbReference type="ARBA" id="ARBA00022761"/>
    </source>
</evidence>
<evidence type="ECO:0000256" key="1">
    <source>
        <dbReference type="ARBA" id="ARBA00003325"/>
    </source>
</evidence>
<dbReference type="Pfam" id="PF05418">
    <property type="entry name" value="Apo-VLDL-II"/>
    <property type="match status" value="1"/>
</dbReference>
<evidence type="ECO:0000256" key="6">
    <source>
        <dbReference type="ARBA" id="ARBA00030261"/>
    </source>
</evidence>
<dbReference type="PIRSF" id="PIRSF002369">
    <property type="entry name" value="Apo-VLDL-II"/>
    <property type="match status" value="1"/>
</dbReference>
<evidence type="ECO:0000313" key="8">
    <source>
        <dbReference type="EMBL" id="NXC47881.1"/>
    </source>
</evidence>
<comment type="function">
    <text evidence="1">Protein component of the very low density lipoprotein (VLDL) of egg-laying females. Potent lipoprotein lipase inhibitor, preventing the loss of triglycerides from VLDL on their way from the liver to the growing oocytes.</text>
</comment>
<dbReference type="GO" id="GO:0042627">
    <property type="term" value="C:chylomicron"/>
    <property type="evidence" value="ECO:0007669"/>
    <property type="project" value="InterPro"/>
</dbReference>
<feature type="non-terminal residue" evidence="8">
    <location>
        <position position="1"/>
    </location>
</feature>
<dbReference type="InterPro" id="IPR008404">
    <property type="entry name" value="Apo-VLDL-II"/>
</dbReference>
<dbReference type="GO" id="GO:0004857">
    <property type="term" value="F:enzyme inhibitor activity"/>
    <property type="evidence" value="ECO:0007669"/>
    <property type="project" value="InterPro"/>
</dbReference>
<comment type="similarity">
    <text evidence="2">Belongs to the apovitellenin family.</text>
</comment>
<evidence type="ECO:0000256" key="3">
    <source>
        <dbReference type="ARBA" id="ARBA00018120"/>
    </source>
</evidence>
<feature type="non-terminal residue" evidence="8">
    <location>
        <position position="106"/>
    </location>
</feature>
<feature type="signal peptide" evidence="7">
    <location>
        <begin position="1"/>
        <end position="24"/>
    </location>
</feature>
<accession>A0A851P039</accession>
<dbReference type="GO" id="GO:0034361">
    <property type="term" value="C:very-low-density lipoprotein particle"/>
    <property type="evidence" value="ECO:0007669"/>
    <property type="project" value="UniProtKB-KW"/>
</dbReference>
<evidence type="ECO:0000256" key="7">
    <source>
        <dbReference type="SAM" id="SignalP"/>
    </source>
</evidence>
<name>A0A851P039_9GALL</name>
<dbReference type="GO" id="GO:0045735">
    <property type="term" value="F:nutrient reservoir activity"/>
    <property type="evidence" value="ECO:0007669"/>
    <property type="project" value="UniProtKB-KW"/>
</dbReference>
<feature type="chain" id="PRO_5033036313" description="Apovitellenin-1" evidence="7">
    <location>
        <begin position="25"/>
        <end position="106"/>
    </location>
</feature>
<reference evidence="8" key="1">
    <citation type="submission" date="2019-09" db="EMBL/GenBank/DDBJ databases">
        <title>Bird 10,000 Genomes (B10K) Project - Family phase.</title>
        <authorList>
            <person name="Zhang G."/>
        </authorList>
    </citation>
    <scope>NUCLEOTIDE SEQUENCE</scope>
    <source>
        <strain evidence="8">B10K-DU-001-08</strain>
        <tissue evidence="8">Muscle</tissue>
    </source>
</reference>
<dbReference type="GO" id="GO:0006629">
    <property type="term" value="P:lipid metabolic process"/>
    <property type="evidence" value="ECO:0007669"/>
    <property type="project" value="InterPro"/>
</dbReference>
<evidence type="ECO:0000313" key="9">
    <source>
        <dbReference type="Proteomes" id="UP000613066"/>
    </source>
</evidence>
<keyword evidence="4" id="KW-0758">Storage protein</keyword>
<protein>
    <recommendedName>
        <fullName evidence="3">Apovitellenin-1</fullName>
    </recommendedName>
    <alternativeName>
        <fullName evidence="6">Apovitellenin I</fullName>
    </alternativeName>
</protein>
<keyword evidence="9" id="KW-1185">Reference proteome</keyword>
<gene>
    <name evidence="8" type="primary">Apov1</name>
    <name evidence="8" type="ORF">PENPIL_R07280</name>
</gene>
<keyword evidence="7" id="KW-0732">Signal</keyword>
<dbReference type="Proteomes" id="UP000613066">
    <property type="component" value="Unassembled WGS sequence"/>
</dbReference>
<evidence type="ECO:0000256" key="2">
    <source>
        <dbReference type="ARBA" id="ARBA00007385"/>
    </source>
</evidence>